<evidence type="ECO:0000256" key="1">
    <source>
        <dbReference type="ARBA" id="ARBA00004651"/>
    </source>
</evidence>
<feature type="transmembrane region" description="Helical" evidence="7">
    <location>
        <begin position="12"/>
        <end position="33"/>
    </location>
</feature>
<dbReference type="EMBL" id="BMKR01000053">
    <property type="protein sequence ID" value="GGG11629.1"/>
    <property type="molecule type" value="Genomic_DNA"/>
</dbReference>
<dbReference type="InterPro" id="IPR036259">
    <property type="entry name" value="MFS_trans_sf"/>
</dbReference>
<evidence type="ECO:0000313" key="9">
    <source>
        <dbReference type="EMBL" id="GGG11629.1"/>
    </source>
</evidence>
<dbReference type="GO" id="GO:0005886">
    <property type="term" value="C:plasma membrane"/>
    <property type="evidence" value="ECO:0007669"/>
    <property type="project" value="UniProtKB-SubCell"/>
</dbReference>
<evidence type="ECO:0000256" key="5">
    <source>
        <dbReference type="ARBA" id="ARBA00022989"/>
    </source>
</evidence>
<keyword evidence="2" id="KW-0813">Transport</keyword>
<dbReference type="AlphaFoldDB" id="A0A917D5J9"/>
<proteinExistence type="predicted"/>
<dbReference type="SUPFAM" id="SSF103473">
    <property type="entry name" value="MFS general substrate transporter"/>
    <property type="match status" value="1"/>
</dbReference>
<evidence type="ECO:0000256" key="2">
    <source>
        <dbReference type="ARBA" id="ARBA00022448"/>
    </source>
</evidence>
<comment type="subcellular location">
    <subcellularLocation>
        <location evidence="1">Cell membrane</location>
        <topology evidence="1">Multi-pass membrane protein</topology>
    </subcellularLocation>
</comment>
<evidence type="ECO:0000256" key="4">
    <source>
        <dbReference type="ARBA" id="ARBA00022692"/>
    </source>
</evidence>
<reference evidence="9" key="1">
    <citation type="journal article" date="2014" name="Int. J. Syst. Evol. Microbiol.">
        <title>Complete genome sequence of Corynebacterium casei LMG S-19264T (=DSM 44701T), isolated from a smear-ripened cheese.</title>
        <authorList>
            <consortium name="US DOE Joint Genome Institute (JGI-PGF)"/>
            <person name="Walter F."/>
            <person name="Albersmeier A."/>
            <person name="Kalinowski J."/>
            <person name="Ruckert C."/>
        </authorList>
    </citation>
    <scope>NUCLEOTIDE SEQUENCE</scope>
    <source>
        <strain evidence="9">CGMCC 1.16134</strain>
    </source>
</reference>
<evidence type="ECO:0000256" key="7">
    <source>
        <dbReference type="SAM" id="Phobius"/>
    </source>
</evidence>
<evidence type="ECO:0000256" key="6">
    <source>
        <dbReference type="ARBA" id="ARBA00023136"/>
    </source>
</evidence>
<keyword evidence="5 7" id="KW-1133">Transmembrane helix</keyword>
<feature type="transmembrane region" description="Helical" evidence="7">
    <location>
        <begin position="167"/>
        <end position="187"/>
    </location>
</feature>
<comment type="caution">
    <text evidence="9">The sequence shown here is derived from an EMBL/GenBank/DDBJ whole genome shotgun (WGS) entry which is preliminary data.</text>
</comment>
<dbReference type="Pfam" id="PF07690">
    <property type="entry name" value="MFS_1"/>
    <property type="match status" value="1"/>
</dbReference>
<keyword evidence="4 7" id="KW-0812">Transmembrane</keyword>
<feature type="transmembrane region" description="Helical" evidence="7">
    <location>
        <begin position="379"/>
        <end position="397"/>
    </location>
</feature>
<feature type="transmembrane region" description="Helical" evidence="7">
    <location>
        <begin position="39"/>
        <end position="60"/>
    </location>
</feature>
<feature type="transmembrane region" description="Helical" evidence="7">
    <location>
        <begin position="351"/>
        <end position="373"/>
    </location>
</feature>
<gene>
    <name evidence="9" type="ORF">GCM10010912_65080</name>
</gene>
<feature type="transmembrane region" description="Helical" evidence="7">
    <location>
        <begin position="98"/>
        <end position="121"/>
    </location>
</feature>
<dbReference type="InterPro" id="IPR011701">
    <property type="entry name" value="MFS"/>
</dbReference>
<feature type="domain" description="Major facilitator superfamily (MFS) profile" evidence="8">
    <location>
        <begin position="6"/>
        <end position="402"/>
    </location>
</feature>
<keyword evidence="6 7" id="KW-0472">Membrane</keyword>
<dbReference type="PANTHER" id="PTHR43266">
    <property type="entry name" value="MACROLIDE-EFFLUX PROTEIN"/>
    <property type="match status" value="1"/>
</dbReference>
<protein>
    <submittedName>
        <fullName evidence="9">MFS transporter</fullName>
    </submittedName>
</protein>
<evidence type="ECO:0000256" key="3">
    <source>
        <dbReference type="ARBA" id="ARBA00022475"/>
    </source>
</evidence>
<keyword evidence="10" id="KW-1185">Reference proteome</keyword>
<feature type="transmembrane region" description="Helical" evidence="7">
    <location>
        <begin position="255"/>
        <end position="274"/>
    </location>
</feature>
<dbReference type="CDD" id="cd06173">
    <property type="entry name" value="MFS_MefA_like"/>
    <property type="match status" value="1"/>
</dbReference>
<sequence length="436" mass="48581">MQDTRNITLISLSRLISELGSAAIRFALSLFILDITGSPLMSGFVFAFTYIPGILINTFAGVHIDRSDKKKILVAAEFLCGIATLLFMGIFIFVANNITLIICYVVILYTFQAIFNLALNASIPEIVSKERVMTVNSNIQSISALINIFGIILGATLYTLLGLNMLLLLDGISFIIASILNIFLVFVNKPNREEIQEKSYFESMKEVYQYIKARKEIKLLLGIFVTINFLVTPLISIVLLYIIRDELKMSGYEMAFIEAGLGVGSIVGAVLISIKKVGKFVTNKIFIMIQLMALMILLWIFPAFLSIESKVVMTSIYVVIITLLGLFNVMANIPMISYVQIYIPENIRASIFGVVTTVTTTSVPIGLLIFGAVMEMANWIYLVSVSGTILIVMGYFAHRSNALREFFSVELEPEKELKPVREEVSKSERKVVESNT</sequence>
<feature type="transmembrane region" description="Helical" evidence="7">
    <location>
        <begin position="316"/>
        <end position="339"/>
    </location>
</feature>
<name>A0A917D5J9_9BACL</name>
<dbReference type="GO" id="GO:0022857">
    <property type="term" value="F:transmembrane transporter activity"/>
    <property type="evidence" value="ECO:0007669"/>
    <property type="project" value="InterPro"/>
</dbReference>
<dbReference type="PANTHER" id="PTHR43266:SF9">
    <property type="entry name" value="PERMEASE, MAJOR FACILITATOR SUPERFAMILY-RELATED"/>
    <property type="match status" value="1"/>
</dbReference>
<evidence type="ECO:0000313" key="10">
    <source>
        <dbReference type="Proteomes" id="UP000637643"/>
    </source>
</evidence>
<keyword evidence="3" id="KW-1003">Cell membrane</keyword>
<reference evidence="9" key="2">
    <citation type="submission" date="2020-09" db="EMBL/GenBank/DDBJ databases">
        <authorList>
            <person name="Sun Q."/>
            <person name="Zhou Y."/>
        </authorList>
    </citation>
    <scope>NUCLEOTIDE SEQUENCE</scope>
    <source>
        <strain evidence="9">CGMCC 1.16134</strain>
    </source>
</reference>
<evidence type="ECO:0000259" key="8">
    <source>
        <dbReference type="PROSITE" id="PS50850"/>
    </source>
</evidence>
<feature type="transmembrane region" description="Helical" evidence="7">
    <location>
        <begin position="72"/>
        <end position="92"/>
    </location>
</feature>
<dbReference type="PROSITE" id="PS50850">
    <property type="entry name" value="MFS"/>
    <property type="match status" value="1"/>
</dbReference>
<dbReference type="Gene3D" id="1.20.1250.20">
    <property type="entry name" value="MFS general substrate transporter like domains"/>
    <property type="match status" value="1"/>
</dbReference>
<dbReference type="InterPro" id="IPR020846">
    <property type="entry name" value="MFS_dom"/>
</dbReference>
<feature type="transmembrane region" description="Helical" evidence="7">
    <location>
        <begin position="286"/>
        <end position="304"/>
    </location>
</feature>
<dbReference type="RefSeq" id="WP_189032141.1">
    <property type="nucleotide sequence ID" value="NZ_BMKR01000053.1"/>
</dbReference>
<feature type="transmembrane region" description="Helical" evidence="7">
    <location>
        <begin position="142"/>
        <end position="161"/>
    </location>
</feature>
<accession>A0A917D5J9</accession>
<organism evidence="9 10">
    <name type="scientific">Paenibacillus albidus</name>
    <dbReference type="NCBI Taxonomy" id="2041023"/>
    <lineage>
        <taxon>Bacteria</taxon>
        <taxon>Bacillati</taxon>
        <taxon>Bacillota</taxon>
        <taxon>Bacilli</taxon>
        <taxon>Bacillales</taxon>
        <taxon>Paenibacillaceae</taxon>
        <taxon>Paenibacillus</taxon>
    </lineage>
</organism>
<feature type="transmembrane region" description="Helical" evidence="7">
    <location>
        <begin position="219"/>
        <end position="243"/>
    </location>
</feature>
<dbReference type="Proteomes" id="UP000637643">
    <property type="component" value="Unassembled WGS sequence"/>
</dbReference>